<protein>
    <recommendedName>
        <fullName evidence="4">RING-type domain-containing protein</fullName>
    </recommendedName>
</protein>
<dbReference type="SUPFAM" id="SSF57850">
    <property type="entry name" value="RING/U-box"/>
    <property type="match status" value="1"/>
</dbReference>
<dbReference type="SMART" id="SM00184">
    <property type="entry name" value="RING"/>
    <property type="match status" value="1"/>
</dbReference>
<dbReference type="GO" id="GO:0008270">
    <property type="term" value="F:zinc ion binding"/>
    <property type="evidence" value="ECO:0007669"/>
    <property type="project" value="UniProtKB-KW"/>
</dbReference>
<feature type="domain" description="RING-type" evidence="4">
    <location>
        <begin position="29"/>
        <end position="73"/>
    </location>
</feature>
<keyword evidence="2" id="KW-0862">Zinc</keyword>
<dbReference type="AlphaFoldDB" id="A0A8W8JHC4"/>
<accession>A0A8W8JHC4</accession>
<proteinExistence type="predicted"/>
<evidence type="ECO:0000313" key="6">
    <source>
        <dbReference type="Proteomes" id="UP000005408"/>
    </source>
</evidence>
<keyword evidence="1 3" id="KW-0479">Metal-binding</keyword>
<organism evidence="5 6">
    <name type="scientific">Magallana gigas</name>
    <name type="common">Pacific oyster</name>
    <name type="synonym">Crassostrea gigas</name>
    <dbReference type="NCBI Taxonomy" id="29159"/>
    <lineage>
        <taxon>Eukaryota</taxon>
        <taxon>Metazoa</taxon>
        <taxon>Spiralia</taxon>
        <taxon>Lophotrochozoa</taxon>
        <taxon>Mollusca</taxon>
        <taxon>Bivalvia</taxon>
        <taxon>Autobranchia</taxon>
        <taxon>Pteriomorphia</taxon>
        <taxon>Ostreida</taxon>
        <taxon>Ostreoidea</taxon>
        <taxon>Ostreidae</taxon>
        <taxon>Magallana</taxon>
    </lineage>
</organism>
<evidence type="ECO:0000259" key="4">
    <source>
        <dbReference type="PROSITE" id="PS50089"/>
    </source>
</evidence>
<evidence type="ECO:0000256" key="2">
    <source>
        <dbReference type="ARBA" id="ARBA00022833"/>
    </source>
</evidence>
<name>A0A8W8JHC4_MAGGI</name>
<dbReference type="InterPro" id="IPR013083">
    <property type="entry name" value="Znf_RING/FYVE/PHD"/>
</dbReference>
<dbReference type="PANTHER" id="PTHR45676">
    <property type="entry name" value="RING-H2 FINGER PROTEIN ATL51-RELATED"/>
    <property type="match status" value="1"/>
</dbReference>
<sequence>TGMTSEYQKPLPNFTHTLYPTSSTDRNTCAICLVDITERTDTRILARCNHQFHITCIDTWCKVYMKMICPYCRSHIPH</sequence>
<dbReference type="InterPro" id="IPR001841">
    <property type="entry name" value="Znf_RING"/>
</dbReference>
<reference evidence="5" key="1">
    <citation type="submission" date="2022-08" db="UniProtKB">
        <authorList>
            <consortium name="EnsemblMetazoa"/>
        </authorList>
    </citation>
    <scope>IDENTIFICATION</scope>
    <source>
        <strain evidence="5">05x7-T-G4-1.051#20</strain>
    </source>
</reference>
<dbReference type="Pfam" id="PF13639">
    <property type="entry name" value="zf-RING_2"/>
    <property type="match status" value="1"/>
</dbReference>
<dbReference type="EnsemblMetazoa" id="G19351.1">
    <property type="protein sequence ID" value="G19351.1:cds"/>
    <property type="gene ID" value="G19351"/>
</dbReference>
<dbReference type="Proteomes" id="UP000005408">
    <property type="component" value="Unassembled WGS sequence"/>
</dbReference>
<dbReference type="PROSITE" id="PS50089">
    <property type="entry name" value="ZF_RING_2"/>
    <property type="match status" value="1"/>
</dbReference>
<evidence type="ECO:0000256" key="3">
    <source>
        <dbReference type="PROSITE-ProRule" id="PRU00175"/>
    </source>
</evidence>
<keyword evidence="1 3" id="KW-0863">Zinc-finger</keyword>
<evidence type="ECO:0000256" key="1">
    <source>
        <dbReference type="ARBA" id="ARBA00022771"/>
    </source>
</evidence>
<keyword evidence="6" id="KW-1185">Reference proteome</keyword>
<dbReference type="Gene3D" id="3.30.40.10">
    <property type="entry name" value="Zinc/RING finger domain, C3HC4 (zinc finger)"/>
    <property type="match status" value="1"/>
</dbReference>
<evidence type="ECO:0000313" key="5">
    <source>
        <dbReference type="EnsemblMetazoa" id="G19351.1:cds"/>
    </source>
</evidence>